<keyword evidence="14" id="KW-1185">Reference proteome</keyword>
<evidence type="ECO:0000256" key="1">
    <source>
        <dbReference type="ARBA" id="ARBA00007317"/>
    </source>
</evidence>
<dbReference type="Pfam" id="PF00364">
    <property type="entry name" value="Biotin_lipoyl"/>
    <property type="match status" value="1"/>
</dbReference>
<keyword evidence="3 9" id="KW-0808">Transferase</keyword>
<dbReference type="InterPro" id="IPR003016">
    <property type="entry name" value="2-oxoA_DH_lipoyl-BS"/>
</dbReference>
<feature type="domain" description="Lipoyl-binding" evidence="11">
    <location>
        <begin position="2"/>
        <end position="76"/>
    </location>
</feature>
<dbReference type="GO" id="GO:0005737">
    <property type="term" value="C:cytoplasm"/>
    <property type="evidence" value="ECO:0007669"/>
    <property type="project" value="TreeGrafter"/>
</dbReference>
<dbReference type="InterPro" id="IPR004167">
    <property type="entry name" value="PSBD"/>
</dbReference>
<evidence type="ECO:0000313" key="14">
    <source>
        <dbReference type="Proteomes" id="UP000193570"/>
    </source>
</evidence>
<proteinExistence type="inferred from homology"/>
<dbReference type="PROSITE" id="PS50968">
    <property type="entry name" value="BIOTINYL_LIPOYL"/>
    <property type="match status" value="1"/>
</dbReference>
<feature type="compositionally biased region" description="Gly residues" evidence="10">
    <location>
        <begin position="80"/>
        <end position="90"/>
    </location>
</feature>
<dbReference type="InterPro" id="IPR036625">
    <property type="entry name" value="E3-bd_dom_sf"/>
</dbReference>
<dbReference type="Proteomes" id="UP000193570">
    <property type="component" value="Unassembled WGS sequence"/>
</dbReference>
<dbReference type="CDD" id="cd06849">
    <property type="entry name" value="lipoyl_domain"/>
    <property type="match status" value="1"/>
</dbReference>
<dbReference type="InterPro" id="IPR000089">
    <property type="entry name" value="Biotin_lipoyl"/>
</dbReference>
<comment type="similarity">
    <text evidence="1 9">Belongs to the 2-oxoacid dehydrogenase family.</text>
</comment>
<dbReference type="GO" id="GO:0006086">
    <property type="term" value="P:pyruvate decarboxylation to acetyl-CoA"/>
    <property type="evidence" value="ECO:0007669"/>
    <property type="project" value="UniProtKB-UniRule"/>
</dbReference>
<dbReference type="InterPro" id="IPR001078">
    <property type="entry name" value="2-oxoacid_DH_actylTfrase"/>
</dbReference>
<dbReference type="InterPro" id="IPR011053">
    <property type="entry name" value="Single_hybrid_motif"/>
</dbReference>
<name>A0A1X6ZTT0_9RHOB</name>
<dbReference type="FunFam" id="3.30.559.10:FF:000004">
    <property type="entry name" value="Acetyltransferase component of pyruvate dehydrogenase complex"/>
    <property type="match status" value="1"/>
</dbReference>
<evidence type="ECO:0000256" key="8">
    <source>
        <dbReference type="ARBA" id="ARBA00048370"/>
    </source>
</evidence>
<comment type="catalytic activity">
    <reaction evidence="8 9">
        <text>N(6)-[(R)-dihydrolipoyl]-L-lysyl-[protein] + acetyl-CoA = N(6)-[(R)-S(8)-acetyldihydrolipoyl]-L-lysyl-[protein] + CoA</text>
        <dbReference type="Rhea" id="RHEA:17017"/>
        <dbReference type="Rhea" id="RHEA-COMP:10475"/>
        <dbReference type="Rhea" id="RHEA-COMP:10478"/>
        <dbReference type="ChEBI" id="CHEBI:57287"/>
        <dbReference type="ChEBI" id="CHEBI:57288"/>
        <dbReference type="ChEBI" id="CHEBI:83100"/>
        <dbReference type="ChEBI" id="CHEBI:83111"/>
        <dbReference type="EC" id="2.3.1.12"/>
    </reaction>
</comment>
<sequence>MTTEVKVPDIGDFSDVPVISVLVSVGDTIAEEDPLIELESDKATMEVPSSHAGKVTEIKVSEGDSVSEGSVILVVEEEGAGGGSGGGGDSSGASQDDAKEEPKEEKKEAPKAEAARTEEPKAPARPAQAVTDAGFSKVHASPSVRAFARRVDVDLATVNGTGRKGRILREDVEKALASRSAPASAGGAPAQGGMGIPPIPAVDFSKFGPVEDVEMSRIKKLSGPALHRSWLNIPHVTNNEEADITDLDKYRKELDTQAKEEGYRVTLLSFIIKACVSALKKHWEFNSSIHPDGDKLIRKHFYHIGFAADTPNGLVVPVLKDADRKGIVDISKELGDLSKAARDGKLKGDQMQGATFTISSLGGIGGTDFTPIVNAPEVAILGLSRSKMAPVWDGEQFVPRNMLPLSLSYDHRAIDGALAARFNAHLKYLLADPRRLML</sequence>
<dbReference type="GO" id="GO:0045254">
    <property type="term" value="C:pyruvate dehydrogenase complex"/>
    <property type="evidence" value="ECO:0007669"/>
    <property type="project" value="UniProtKB-UniRule"/>
</dbReference>
<evidence type="ECO:0000256" key="10">
    <source>
        <dbReference type="SAM" id="MobiDB-lite"/>
    </source>
</evidence>
<dbReference type="PANTHER" id="PTHR43178:SF2">
    <property type="entry name" value="DIHYDROLIPOYLLYSINE-RESIDUE ACETYLTRANSFERASE COMPONENT OF PYRUVATE DEHYDROGENASE COMPLEX"/>
    <property type="match status" value="1"/>
</dbReference>
<dbReference type="InterPro" id="IPR006256">
    <property type="entry name" value="AcTrfase_Pyrv_DH_cplx"/>
</dbReference>
<keyword evidence="4" id="KW-0677">Repeat</keyword>
<feature type="domain" description="Peripheral subunit-binding (PSBD)" evidence="12">
    <location>
        <begin position="139"/>
        <end position="176"/>
    </location>
</feature>
<gene>
    <name evidence="13" type="primary">aceF_2</name>
    <name evidence="13" type="ORF">ROJ8625_03131</name>
</gene>
<dbReference type="EMBL" id="FWFK01000005">
    <property type="protein sequence ID" value="SLN61432.1"/>
    <property type="molecule type" value="Genomic_DNA"/>
</dbReference>
<evidence type="ECO:0000256" key="4">
    <source>
        <dbReference type="ARBA" id="ARBA00022737"/>
    </source>
</evidence>
<dbReference type="Gene3D" id="2.40.50.100">
    <property type="match status" value="1"/>
</dbReference>
<evidence type="ECO:0000256" key="2">
    <source>
        <dbReference type="ARBA" id="ARBA00011484"/>
    </source>
</evidence>
<dbReference type="EC" id="2.3.1.12" evidence="9"/>
<dbReference type="AlphaFoldDB" id="A0A1X6ZTT0"/>
<dbReference type="SUPFAM" id="SSF51230">
    <property type="entry name" value="Single hybrid motif"/>
    <property type="match status" value="1"/>
</dbReference>
<comment type="function">
    <text evidence="7">The pyruvate dehydrogenase complex catalyzes the overall conversion of pyruvate to acetyl-CoA and CO(2). It contains multiple copies of three enzymatic components: pyruvate dehydrogenase (E1), dihydrolipoamide acetyltransferase (E2) and lipoamide dehydrogenase (E3).</text>
</comment>
<organism evidence="13 14">
    <name type="scientific">Roseivivax jejudonensis</name>
    <dbReference type="NCBI Taxonomy" id="1529041"/>
    <lineage>
        <taxon>Bacteria</taxon>
        <taxon>Pseudomonadati</taxon>
        <taxon>Pseudomonadota</taxon>
        <taxon>Alphaproteobacteria</taxon>
        <taxon>Rhodobacterales</taxon>
        <taxon>Roseobacteraceae</taxon>
        <taxon>Roseivivax</taxon>
    </lineage>
</organism>
<dbReference type="Pfam" id="PF00198">
    <property type="entry name" value="2-oxoacid_dh"/>
    <property type="match status" value="1"/>
</dbReference>
<protein>
    <recommendedName>
        <fullName evidence="9">Acetyltransferase component of pyruvate dehydrogenase complex</fullName>
        <ecNumber evidence="9">2.3.1.12</ecNumber>
    </recommendedName>
</protein>
<evidence type="ECO:0000256" key="5">
    <source>
        <dbReference type="ARBA" id="ARBA00022823"/>
    </source>
</evidence>
<keyword evidence="13" id="KW-0670">Pyruvate</keyword>
<dbReference type="Gene3D" id="4.10.320.10">
    <property type="entry name" value="E3-binding domain"/>
    <property type="match status" value="1"/>
</dbReference>
<evidence type="ECO:0000256" key="9">
    <source>
        <dbReference type="RuleBase" id="RU361137"/>
    </source>
</evidence>
<dbReference type="Pfam" id="PF02817">
    <property type="entry name" value="E3_binding"/>
    <property type="match status" value="1"/>
</dbReference>
<evidence type="ECO:0000259" key="11">
    <source>
        <dbReference type="PROSITE" id="PS50968"/>
    </source>
</evidence>
<dbReference type="PROSITE" id="PS00189">
    <property type="entry name" value="LIPOYL"/>
    <property type="match status" value="1"/>
</dbReference>
<feature type="region of interest" description="Disordered" evidence="10">
    <location>
        <begin position="40"/>
        <end position="136"/>
    </location>
</feature>
<evidence type="ECO:0000313" key="13">
    <source>
        <dbReference type="EMBL" id="SLN61432.1"/>
    </source>
</evidence>
<accession>A0A1X6ZTT0</accession>
<dbReference type="SUPFAM" id="SSF52777">
    <property type="entry name" value="CoA-dependent acyltransferases"/>
    <property type="match status" value="1"/>
</dbReference>
<evidence type="ECO:0000259" key="12">
    <source>
        <dbReference type="PROSITE" id="PS51826"/>
    </source>
</evidence>
<dbReference type="FunFam" id="2.40.50.100:FF:000009">
    <property type="entry name" value="Acetyltransferase component of pyruvate dehydrogenase complex"/>
    <property type="match status" value="1"/>
</dbReference>
<comment type="subunit">
    <text evidence="2 9">Forms a 24-polypeptide structural core with octahedral symmetry.</text>
</comment>
<dbReference type="Gene3D" id="3.30.559.10">
    <property type="entry name" value="Chloramphenicol acetyltransferase-like domain"/>
    <property type="match status" value="1"/>
</dbReference>
<dbReference type="InterPro" id="IPR023213">
    <property type="entry name" value="CAT-like_dom_sf"/>
</dbReference>
<dbReference type="NCBIfam" id="TIGR01348">
    <property type="entry name" value="PDHac_trf_long"/>
    <property type="match status" value="1"/>
</dbReference>
<dbReference type="PROSITE" id="PS51826">
    <property type="entry name" value="PSBD"/>
    <property type="match status" value="1"/>
</dbReference>
<dbReference type="RefSeq" id="WP_234984282.1">
    <property type="nucleotide sequence ID" value="NZ_FWFK01000005.1"/>
</dbReference>
<keyword evidence="6 9" id="KW-0012">Acyltransferase</keyword>
<comment type="cofactor">
    <cofactor evidence="9">
        <name>(R)-lipoate</name>
        <dbReference type="ChEBI" id="CHEBI:83088"/>
    </cofactor>
    <text evidence="9">Binds 1 lipoyl cofactor covalently.</text>
</comment>
<dbReference type="SUPFAM" id="SSF47005">
    <property type="entry name" value="Peripheral subunit-binding domain of 2-oxo acid dehydrogenase complex"/>
    <property type="match status" value="1"/>
</dbReference>
<dbReference type="InterPro" id="IPR050743">
    <property type="entry name" value="2-oxoacid_DH_E2_comp"/>
</dbReference>
<reference evidence="13 14" key="1">
    <citation type="submission" date="2017-03" db="EMBL/GenBank/DDBJ databases">
        <authorList>
            <person name="Afonso C.L."/>
            <person name="Miller P.J."/>
            <person name="Scott M.A."/>
            <person name="Spackman E."/>
            <person name="Goraichik I."/>
            <person name="Dimitrov K.M."/>
            <person name="Suarez D.L."/>
            <person name="Swayne D.E."/>
        </authorList>
    </citation>
    <scope>NUCLEOTIDE SEQUENCE [LARGE SCALE GENOMIC DNA]</scope>
    <source>
        <strain evidence="13 14">CECT 8625</strain>
    </source>
</reference>
<evidence type="ECO:0000256" key="6">
    <source>
        <dbReference type="ARBA" id="ARBA00023315"/>
    </source>
</evidence>
<dbReference type="GO" id="GO:0031405">
    <property type="term" value="F:lipoic acid binding"/>
    <property type="evidence" value="ECO:0007669"/>
    <property type="project" value="TreeGrafter"/>
</dbReference>
<keyword evidence="5 9" id="KW-0450">Lipoyl</keyword>
<dbReference type="PANTHER" id="PTHR43178">
    <property type="entry name" value="DIHYDROLIPOAMIDE ACETYLTRANSFERASE COMPONENT OF PYRUVATE DEHYDROGENASE COMPLEX"/>
    <property type="match status" value="1"/>
</dbReference>
<feature type="compositionally biased region" description="Basic and acidic residues" evidence="10">
    <location>
        <begin position="96"/>
        <end position="122"/>
    </location>
</feature>
<evidence type="ECO:0000256" key="7">
    <source>
        <dbReference type="ARBA" id="ARBA00025211"/>
    </source>
</evidence>
<dbReference type="GO" id="GO:0004742">
    <property type="term" value="F:dihydrolipoyllysine-residue acetyltransferase activity"/>
    <property type="evidence" value="ECO:0007669"/>
    <property type="project" value="UniProtKB-UniRule"/>
</dbReference>
<evidence type="ECO:0000256" key="3">
    <source>
        <dbReference type="ARBA" id="ARBA00022679"/>
    </source>
</evidence>